<proteinExistence type="predicted"/>
<feature type="region of interest" description="Disordered" evidence="1">
    <location>
        <begin position="404"/>
        <end position="432"/>
    </location>
</feature>
<dbReference type="EMBL" id="LSBJ02000006">
    <property type="protein sequence ID" value="OAQ63458.1"/>
    <property type="molecule type" value="Genomic_DNA"/>
</dbReference>
<sequence length="563" mass="65367">MSCHVDKEKEPELANTTESSPKEQKTAVAALSNEIMDEIFEILLHEKKLGPCGAVARSWEKPVRRIFFRELTTTDQPEDFKHLIEIVTPERSRWVKRLHFVVFIPYSFDVDDKDNDDVFERSLASLLRIMAAWHHDGQAPRVLSITSSWLWKEPDWFTSWSRSRGERCHTRSISQESTFKYSRFNLDCETLPVLAYMKQLEIRLSTHATYNTTGRRIALATWPKLLSKMPSVTTTSMTLIDEGFRDVAQQRSDRLGLAESFRDDGYMSASTVRDVKLDMKHAIFRTPTIQHCELLSPYSFDPLSASLRNWSHNLVRLKLKGKFDQSLFWPQDNEWDGYEATEEPLWPNLEEFSVGLHQESPSGKQYLLPGDHHRVKILPVPTSNSGYSPPRLSDDLTARNEIEQGDPWGQYASVPSPQPFRREKRNSNAHEVPCPETFNPVVEAWAQALRNMPSLQSAQLFIDCYIDEGSNKRSDDCEFVWRIGYEAPGGIRWDEKWKPFRRLVLYNVMGWRPENSTMDKLRQVGEKSHPGRDMKILDGERRHLPPIDDSTPPSEWPPWPYEW</sequence>
<feature type="compositionally biased region" description="Pro residues" evidence="1">
    <location>
        <begin position="554"/>
        <end position="563"/>
    </location>
</feature>
<comment type="caution">
    <text evidence="2">The sequence shown here is derived from an EMBL/GenBank/DDBJ whole genome shotgun (WGS) entry which is preliminary data.</text>
</comment>
<dbReference type="RefSeq" id="XP_018141038.1">
    <property type="nucleotide sequence ID" value="XM_018288323.1"/>
</dbReference>
<dbReference type="STRING" id="1380566.A0A179FDM7"/>
<feature type="compositionally biased region" description="Basic and acidic residues" evidence="1">
    <location>
        <begin position="1"/>
        <end position="12"/>
    </location>
</feature>
<evidence type="ECO:0000256" key="1">
    <source>
        <dbReference type="SAM" id="MobiDB-lite"/>
    </source>
</evidence>
<reference evidence="2 3" key="1">
    <citation type="journal article" date="2016" name="PLoS Pathog.">
        <title>Biosynthesis of antibiotic leucinostatins in bio-control fungus Purpureocillium lilacinum and their inhibition on phytophthora revealed by genome mining.</title>
        <authorList>
            <person name="Wang G."/>
            <person name="Liu Z."/>
            <person name="Lin R."/>
            <person name="Li E."/>
            <person name="Mao Z."/>
            <person name="Ling J."/>
            <person name="Yang Y."/>
            <person name="Yin W.B."/>
            <person name="Xie B."/>
        </authorList>
    </citation>
    <scope>NUCLEOTIDE SEQUENCE [LARGE SCALE GENOMIC DNA]</scope>
    <source>
        <strain evidence="2">170</strain>
    </source>
</reference>
<name>A0A179FDM7_METCM</name>
<feature type="compositionally biased region" description="Basic and acidic residues" evidence="1">
    <location>
        <begin position="519"/>
        <end position="546"/>
    </location>
</feature>
<dbReference type="KEGG" id="pchm:VFPPC_09855"/>
<keyword evidence="3" id="KW-1185">Reference proteome</keyword>
<feature type="region of interest" description="Disordered" evidence="1">
    <location>
        <begin position="519"/>
        <end position="563"/>
    </location>
</feature>
<accession>A0A179FDM7</accession>
<gene>
    <name evidence="2" type="ORF">VFPPC_09855</name>
</gene>
<dbReference type="GeneID" id="28852317"/>
<evidence type="ECO:0000313" key="3">
    <source>
        <dbReference type="Proteomes" id="UP000078397"/>
    </source>
</evidence>
<evidence type="ECO:0000313" key="2">
    <source>
        <dbReference type="EMBL" id="OAQ63458.1"/>
    </source>
</evidence>
<protein>
    <submittedName>
        <fullName evidence="2">Uncharacterized protein</fullName>
    </submittedName>
</protein>
<dbReference type="OrthoDB" id="5985073at2759"/>
<dbReference type="AlphaFoldDB" id="A0A179FDM7"/>
<organism evidence="2 3">
    <name type="scientific">Pochonia chlamydosporia 170</name>
    <dbReference type="NCBI Taxonomy" id="1380566"/>
    <lineage>
        <taxon>Eukaryota</taxon>
        <taxon>Fungi</taxon>
        <taxon>Dikarya</taxon>
        <taxon>Ascomycota</taxon>
        <taxon>Pezizomycotina</taxon>
        <taxon>Sordariomycetes</taxon>
        <taxon>Hypocreomycetidae</taxon>
        <taxon>Hypocreales</taxon>
        <taxon>Clavicipitaceae</taxon>
        <taxon>Pochonia</taxon>
    </lineage>
</organism>
<feature type="region of interest" description="Disordered" evidence="1">
    <location>
        <begin position="1"/>
        <end position="24"/>
    </location>
</feature>
<dbReference type="Proteomes" id="UP000078397">
    <property type="component" value="Unassembled WGS sequence"/>
</dbReference>